<accession>A0A1T4XA53</accession>
<name>A0A1T4XA53_9MICO</name>
<dbReference type="SUPFAM" id="SSF56214">
    <property type="entry name" value="4'-phosphopantetheinyl transferase"/>
    <property type="match status" value="1"/>
</dbReference>
<dbReference type="InterPro" id="IPR037143">
    <property type="entry name" value="4-PPantetheinyl_Trfase_dom_sf"/>
</dbReference>
<dbReference type="EMBL" id="FUYG01000002">
    <property type="protein sequence ID" value="SKA86297.1"/>
    <property type="molecule type" value="Genomic_DNA"/>
</dbReference>
<organism evidence="3 4">
    <name type="scientific">Agreia bicolorata</name>
    <dbReference type="NCBI Taxonomy" id="110935"/>
    <lineage>
        <taxon>Bacteria</taxon>
        <taxon>Bacillati</taxon>
        <taxon>Actinomycetota</taxon>
        <taxon>Actinomycetes</taxon>
        <taxon>Micrococcales</taxon>
        <taxon>Microbacteriaceae</taxon>
        <taxon>Agreia</taxon>
    </lineage>
</organism>
<reference evidence="4" key="1">
    <citation type="submission" date="2017-02" db="EMBL/GenBank/DDBJ databases">
        <authorList>
            <person name="Varghese N."/>
            <person name="Submissions S."/>
        </authorList>
    </citation>
    <scope>NUCLEOTIDE SEQUENCE [LARGE SCALE GENOMIC DNA]</scope>
    <source>
        <strain evidence="4">VKM Ac-2052</strain>
    </source>
</reference>
<evidence type="ECO:0000313" key="3">
    <source>
        <dbReference type="EMBL" id="SKA86297.1"/>
    </source>
</evidence>
<dbReference type="Pfam" id="PF01648">
    <property type="entry name" value="ACPS"/>
    <property type="match status" value="1"/>
</dbReference>
<dbReference type="Proteomes" id="UP000189735">
    <property type="component" value="Unassembled WGS sequence"/>
</dbReference>
<dbReference type="GO" id="GO:0000287">
    <property type="term" value="F:magnesium ion binding"/>
    <property type="evidence" value="ECO:0007669"/>
    <property type="project" value="InterPro"/>
</dbReference>
<dbReference type="InterPro" id="IPR008278">
    <property type="entry name" value="4-PPantetheinyl_Trfase_dom"/>
</dbReference>
<protein>
    <submittedName>
        <fullName evidence="3">4'-phosphopantetheinyl transferase superfamily protein</fullName>
    </submittedName>
</protein>
<dbReference type="GO" id="GO:0008897">
    <property type="term" value="F:holo-[acyl-carrier-protein] synthase activity"/>
    <property type="evidence" value="ECO:0007669"/>
    <property type="project" value="InterPro"/>
</dbReference>
<evidence type="ECO:0000313" key="4">
    <source>
        <dbReference type="Proteomes" id="UP000189735"/>
    </source>
</evidence>
<evidence type="ECO:0000256" key="1">
    <source>
        <dbReference type="ARBA" id="ARBA00022679"/>
    </source>
</evidence>
<feature type="domain" description="4'-phosphopantetheinyl transferase" evidence="2">
    <location>
        <begin position="87"/>
        <end position="154"/>
    </location>
</feature>
<dbReference type="AlphaFoldDB" id="A0A1T4XA53"/>
<keyword evidence="1 3" id="KW-0808">Transferase</keyword>
<dbReference type="Gene3D" id="3.90.470.20">
    <property type="entry name" value="4'-phosphopantetheinyl transferase domain"/>
    <property type="match status" value="1"/>
</dbReference>
<evidence type="ECO:0000259" key="2">
    <source>
        <dbReference type="Pfam" id="PF01648"/>
    </source>
</evidence>
<dbReference type="RefSeq" id="WP_078713503.1">
    <property type="nucleotide sequence ID" value="NZ_FUYG01000002.1"/>
</dbReference>
<sequence length="214" mass="22955">MTARHVRVTLHTAPATDALERAVASVVGVGHTKVVLDTSCDECGRQHGKPRVASPRADDGSEIMVSKSSAAGRVAIALSMDARGGDLGIDIESSVQMSRARVDEAAFSAAERDLIDDERPESRDLLRTRLWSRKEAYLKATGRGLRLDLTTIDLASGIAPDAVIVEVPLADPTVVLTVVMLGQEPVFVDVEDLWDRADSAGQHRQPLGEQPALE</sequence>
<proteinExistence type="predicted"/>
<gene>
    <name evidence="3" type="ORF">SAMN06295879_0903</name>
</gene>